<gene>
    <name evidence="6" type="ORF">SAMN02745195_00272</name>
</gene>
<organism evidence="6 7">
    <name type="scientific">Thermoanaerobacter uzonensis DSM 18761</name>
    <dbReference type="NCBI Taxonomy" id="1123369"/>
    <lineage>
        <taxon>Bacteria</taxon>
        <taxon>Bacillati</taxon>
        <taxon>Bacillota</taxon>
        <taxon>Clostridia</taxon>
        <taxon>Thermoanaerobacterales</taxon>
        <taxon>Thermoanaerobacteraceae</taxon>
        <taxon>Thermoanaerobacter</taxon>
    </lineage>
</organism>
<reference evidence="7" key="1">
    <citation type="submission" date="2016-11" db="EMBL/GenBank/DDBJ databases">
        <authorList>
            <person name="Varghese N."/>
            <person name="Submissions S."/>
        </authorList>
    </citation>
    <scope>NUCLEOTIDE SEQUENCE [LARGE SCALE GENOMIC DNA]</scope>
    <source>
        <strain evidence="7">DSM 18761</strain>
    </source>
</reference>
<evidence type="ECO:0000256" key="4">
    <source>
        <dbReference type="ARBA" id="ARBA00022989"/>
    </source>
</evidence>
<keyword evidence="3" id="KW-0812">Transmembrane</keyword>
<proteinExistence type="inferred from homology"/>
<name>A0A1M4SUT2_9THEO</name>
<sequence length="190" mass="21248">MKNPLIITLVVLAVIAVLVFGTIYGTYNQLVALDENVNSKWSQIDNQLQRRADLIPNLVETVKGYATHEKEIFDSVNKAREKLLSANTVADKAASNEELNTALGRLLAIAENYPNLKADANFRQLSDELAGTENRIAVARMDYNNAVQAYNTKIRSFPTSIIANMFGFKEREYFKADETAKTVPKVDFSK</sequence>
<dbReference type="Gene3D" id="1.20.1440.20">
    <property type="entry name" value="LemA-like domain"/>
    <property type="match status" value="1"/>
</dbReference>
<dbReference type="InterPro" id="IPR023353">
    <property type="entry name" value="LemA-like_dom_sf"/>
</dbReference>
<dbReference type="AlphaFoldDB" id="A0A1M4SUT2"/>
<accession>A0A1M4SUT2</accession>
<keyword evidence="5" id="KW-0472">Membrane</keyword>
<dbReference type="EMBL" id="FQUR01000006">
    <property type="protein sequence ID" value="SHE35960.1"/>
    <property type="molecule type" value="Genomic_DNA"/>
</dbReference>
<evidence type="ECO:0000256" key="5">
    <source>
        <dbReference type="ARBA" id="ARBA00023136"/>
    </source>
</evidence>
<dbReference type="Proteomes" id="UP000184127">
    <property type="component" value="Unassembled WGS sequence"/>
</dbReference>
<keyword evidence="7" id="KW-1185">Reference proteome</keyword>
<protein>
    <submittedName>
        <fullName evidence="6">LemA protein</fullName>
    </submittedName>
</protein>
<evidence type="ECO:0000256" key="2">
    <source>
        <dbReference type="ARBA" id="ARBA00008854"/>
    </source>
</evidence>
<dbReference type="RefSeq" id="WP_072966790.1">
    <property type="nucleotide sequence ID" value="NZ_FQUR01000006.1"/>
</dbReference>
<dbReference type="PANTHER" id="PTHR34478:SF2">
    <property type="entry name" value="MEMBRANE PROTEIN"/>
    <property type="match status" value="1"/>
</dbReference>
<evidence type="ECO:0000256" key="3">
    <source>
        <dbReference type="ARBA" id="ARBA00022692"/>
    </source>
</evidence>
<evidence type="ECO:0000313" key="6">
    <source>
        <dbReference type="EMBL" id="SHE35960.1"/>
    </source>
</evidence>
<keyword evidence="4" id="KW-1133">Transmembrane helix</keyword>
<dbReference type="SUPFAM" id="SSF140478">
    <property type="entry name" value="LemA-like"/>
    <property type="match status" value="1"/>
</dbReference>
<dbReference type="PANTHER" id="PTHR34478">
    <property type="entry name" value="PROTEIN LEMA"/>
    <property type="match status" value="1"/>
</dbReference>
<dbReference type="InterPro" id="IPR007156">
    <property type="entry name" value="MamQ_LemA"/>
</dbReference>
<dbReference type="GO" id="GO:0016020">
    <property type="term" value="C:membrane"/>
    <property type="evidence" value="ECO:0007669"/>
    <property type="project" value="UniProtKB-SubCell"/>
</dbReference>
<comment type="subcellular location">
    <subcellularLocation>
        <location evidence="1">Membrane</location>
        <topology evidence="1">Single-pass membrane protein</topology>
    </subcellularLocation>
</comment>
<evidence type="ECO:0000256" key="1">
    <source>
        <dbReference type="ARBA" id="ARBA00004167"/>
    </source>
</evidence>
<comment type="similarity">
    <text evidence="2">Belongs to the LemA family.</text>
</comment>
<dbReference type="Pfam" id="PF04011">
    <property type="entry name" value="LemA"/>
    <property type="match status" value="1"/>
</dbReference>
<evidence type="ECO:0000313" key="7">
    <source>
        <dbReference type="Proteomes" id="UP000184127"/>
    </source>
</evidence>